<dbReference type="RefSeq" id="WP_085424804.1">
    <property type="nucleotide sequence ID" value="NZ_FXAF01000011.1"/>
</dbReference>
<protein>
    <submittedName>
        <fullName evidence="1">Uncharacterized protein</fullName>
    </submittedName>
</protein>
<name>A0A1X7GPE4_9HYPH</name>
<dbReference type="EMBL" id="FXAF01000011">
    <property type="protein sequence ID" value="SMF72699.1"/>
    <property type="molecule type" value="Genomic_DNA"/>
</dbReference>
<reference evidence="2" key="1">
    <citation type="submission" date="2017-04" db="EMBL/GenBank/DDBJ databases">
        <authorList>
            <person name="Varghese N."/>
            <person name="Submissions S."/>
        </authorList>
    </citation>
    <scope>NUCLEOTIDE SEQUENCE [LARGE SCALE GENOMIC DNA]</scope>
    <source>
        <strain evidence="2">B4P</strain>
    </source>
</reference>
<keyword evidence="2" id="KW-1185">Reference proteome</keyword>
<dbReference type="Proteomes" id="UP000192903">
    <property type="component" value="Unassembled WGS sequence"/>
</dbReference>
<evidence type="ECO:0000313" key="2">
    <source>
        <dbReference type="Proteomes" id="UP000192903"/>
    </source>
</evidence>
<proteinExistence type="predicted"/>
<accession>A0A1X7GPE4</accession>
<dbReference type="STRING" id="464029.SAMN02982989_4202"/>
<gene>
    <name evidence="1" type="ORF">SAMN02982989_4202</name>
</gene>
<sequence length="249" mass="27726">MQAASYSEKEPSRFRRGQSWKINLFGKNSDVATPEPQAFRLDLNAHQKLDSHFHIVDQFQVFIAGSGTIGRDEVRLVTVHYADHHTGYGPLIAGAQGLSYLTLRSKTDAGLVYLTTPDIREKLRPTKRRHRVSEPVTLSIDPVLRDRTEVSVETVIEEQPDDDGMNVKVIRLGPSMTTRAPDPSASGGQFLIVLNGSLIFEGAIYTPFSLIFVRSSDDAPMLQAGESGLELMVTQYPREDDWMKSIQAP</sequence>
<dbReference type="OrthoDB" id="6958049at2"/>
<dbReference type="AlphaFoldDB" id="A0A1X7GPE4"/>
<organism evidence="1 2">
    <name type="scientific">Xaviernesmea oryzae</name>
    <dbReference type="NCBI Taxonomy" id="464029"/>
    <lineage>
        <taxon>Bacteria</taxon>
        <taxon>Pseudomonadati</taxon>
        <taxon>Pseudomonadota</taxon>
        <taxon>Alphaproteobacteria</taxon>
        <taxon>Hyphomicrobiales</taxon>
        <taxon>Rhizobiaceae</taxon>
        <taxon>Rhizobium/Agrobacterium group</taxon>
        <taxon>Xaviernesmea</taxon>
    </lineage>
</organism>
<evidence type="ECO:0000313" key="1">
    <source>
        <dbReference type="EMBL" id="SMF72699.1"/>
    </source>
</evidence>